<name>A0ABR3KE05_TRISP</name>
<reference evidence="1 2" key="1">
    <citation type="submission" date="2024-07" db="EMBL/GenBank/DDBJ databases">
        <title>Enhanced genomic and transcriptomic resources for Trichinella pseudospiralis and T. spiralis underpin the discovery of pronounced molecular differences between stages and species.</title>
        <authorList>
            <person name="Pasi K.K."/>
            <person name="La Rosa G."/>
            <person name="Gomez-Morales M.A."/>
            <person name="Tosini F."/>
            <person name="Sumanam S."/>
            <person name="Young N.D."/>
            <person name="Chang B.C."/>
            <person name="Robin G.B."/>
        </authorList>
    </citation>
    <scope>NUCLEOTIDE SEQUENCE [LARGE SCALE GENOMIC DNA]</scope>
    <source>
        <strain evidence="1">ISS534</strain>
    </source>
</reference>
<comment type="caution">
    <text evidence="1">The sequence shown here is derived from an EMBL/GenBank/DDBJ whole genome shotgun (WGS) entry which is preliminary data.</text>
</comment>
<accession>A0ABR3KE05</accession>
<organism evidence="1 2">
    <name type="scientific">Trichinella spiralis</name>
    <name type="common">Trichina worm</name>
    <dbReference type="NCBI Taxonomy" id="6334"/>
    <lineage>
        <taxon>Eukaryota</taxon>
        <taxon>Metazoa</taxon>
        <taxon>Ecdysozoa</taxon>
        <taxon>Nematoda</taxon>
        <taxon>Enoplea</taxon>
        <taxon>Dorylaimia</taxon>
        <taxon>Trichinellida</taxon>
        <taxon>Trichinellidae</taxon>
        <taxon>Trichinella</taxon>
    </lineage>
</organism>
<evidence type="ECO:0000313" key="2">
    <source>
        <dbReference type="Proteomes" id="UP001558632"/>
    </source>
</evidence>
<dbReference type="EMBL" id="JBEUSY010000376">
    <property type="protein sequence ID" value="KAL1235972.1"/>
    <property type="molecule type" value="Genomic_DNA"/>
</dbReference>
<sequence length="90" mass="10139">MDCCQKIHVDEGLALTLPQSILASGFLCEYRLMYAKRFKPVKSEQIWTVAFRNNKNDAYHQGNVPSCSEDKVGPQGALGIWQRGRPAEIL</sequence>
<proteinExistence type="predicted"/>
<protein>
    <submittedName>
        <fullName evidence="1">AFA-III adhesin operon regulatory protein</fullName>
    </submittedName>
</protein>
<evidence type="ECO:0000313" key="1">
    <source>
        <dbReference type="EMBL" id="KAL1235972.1"/>
    </source>
</evidence>
<gene>
    <name evidence="1" type="ORF">TSPI_03905</name>
</gene>
<keyword evidence="2" id="KW-1185">Reference proteome</keyword>
<dbReference type="Proteomes" id="UP001558632">
    <property type="component" value="Unassembled WGS sequence"/>
</dbReference>